<proteinExistence type="predicted"/>
<dbReference type="EMBL" id="CM039438">
    <property type="protein sequence ID" value="KAI4298286.1"/>
    <property type="molecule type" value="Genomic_DNA"/>
</dbReference>
<comment type="caution">
    <text evidence="1">The sequence shown here is derived from an EMBL/GenBank/DDBJ whole genome shotgun (WGS) entry which is preliminary data.</text>
</comment>
<accession>A0ACB9KLP2</accession>
<organism evidence="1 2">
    <name type="scientific">Bauhinia variegata</name>
    <name type="common">Purple orchid tree</name>
    <name type="synonym">Phanera variegata</name>
    <dbReference type="NCBI Taxonomy" id="167791"/>
    <lineage>
        <taxon>Eukaryota</taxon>
        <taxon>Viridiplantae</taxon>
        <taxon>Streptophyta</taxon>
        <taxon>Embryophyta</taxon>
        <taxon>Tracheophyta</taxon>
        <taxon>Spermatophyta</taxon>
        <taxon>Magnoliopsida</taxon>
        <taxon>eudicotyledons</taxon>
        <taxon>Gunneridae</taxon>
        <taxon>Pentapetalae</taxon>
        <taxon>rosids</taxon>
        <taxon>fabids</taxon>
        <taxon>Fabales</taxon>
        <taxon>Fabaceae</taxon>
        <taxon>Cercidoideae</taxon>
        <taxon>Cercideae</taxon>
        <taxon>Bauhiniinae</taxon>
        <taxon>Bauhinia</taxon>
    </lineage>
</organism>
<evidence type="ECO:0000313" key="2">
    <source>
        <dbReference type="Proteomes" id="UP000828941"/>
    </source>
</evidence>
<keyword evidence="2" id="KW-1185">Reference proteome</keyword>
<sequence length="262" mass="30757">MAPYLDEDSMKSNKPKGLSLFASIFSLFISIYIFYIFSLSPYTIFNNTIFWFLMSNTLILIIAADYGAFSSSKDKQDIYLYEEYVKHSRARNYVPSSYVPKYQQVDEKRLDIKQAKPGGGEILQENNKETITPKSEIPERVLEIVVQNDPKKPSCDESVNKEKPALALQMNHCEASEEKPIPERALRRCKSYRHDSRKHVVIDESKNAVWRSESMRQEERVLEEENEFSSMTTEELNRRVEEFIQRLHRQMRLQAARNMHQI</sequence>
<protein>
    <submittedName>
        <fullName evidence="1">Uncharacterized protein</fullName>
    </submittedName>
</protein>
<gene>
    <name evidence="1" type="ORF">L6164_031863</name>
</gene>
<reference evidence="1 2" key="1">
    <citation type="journal article" date="2022" name="DNA Res.">
        <title>Chromosomal-level genome assembly of the orchid tree Bauhinia variegata (Leguminosae; Cercidoideae) supports the allotetraploid origin hypothesis of Bauhinia.</title>
        <authorList>
            <person name="Zhong Y."/>
            <person name="Chen Y."/>
            <person name="Zheng D."/>
            <person name="Pang J."/>
            <person name="Liu Y."/>
            <person name="Luo S."/>
            <person name="Meng S."/>
            <person name="Qian L."/>
            <person name="Wei D."/>
            <person name="Dai S."/>
            <person name="Zhou R."/>
        </authorList>
    </citation>
    <scope>NUCLEOTIDE SEQUENCE [LARGE SCALE GENOMIC DNA]</scope>
    <source>
        <strain evidence="1">BV-YZ2020</strain>
    </source>
</reference>
<name>A0ACB9KLP2_BAUVA</name>
<dbReference type="Proteomes" id="UP000828941">
    <property type="component" value="Chromosome 13"/>
</dbReference>
<evidence type="ECO:0000313" key="1">
    <source>
        <dbReference type="EMBL" id="KAI4298286.1"/>
    </source>
</evidence>